<proteinExistence type="predicted"/>
<dbReference type="InterPro" id="IPR037185">
    <property type="entry name" value="EmrE-like"/>
</dbReference>
<evidence type="ECO:0000313" key="7">
    <source>
        <dbReference type="EMBL" id="TEU30870.1"/>
    </source>
</evidence>
<comment type="caution">
    <text evidence="7">The sequence shown here is derived from an EMBL/GenBank/DDBJ whole genome shotgun (WGS) entry which is preliminary data.</text>
</comment>
<dbReference type="OrthoDB" id="9776210at2"/>
<keyword evidence="8" id="KW-1185">Reference proteome</keyword>
<evidence type="ECO:0000256" key="1">
    <source>
        <dbReference type="ARBA" id="ARBA00004141"/>
    </source>
</evidence>
<comment type="subcellular location">
    <subcellularLocation>
        <location evidence="1">Membrane</location>
        <topology evidence="1">Multi-pass membrane protein</topology>
    </subcellularLocation>
</comment>
<feature type="domain" description="EamA" evidence="6">
    <location>
        <begin position="29"/>
        <end position="155"/>
    </location>
</feature>
<feature type="transmembrane region" description="Helical" evidence="5">
    <location>
        <begin position="284"/>
        <end position="304"/>
    </location>
</feature>
<dbReference type="SUPFAM" id="SSF103481">
    <property type="entry name" value="Multidrug resistance efflux transporter EmrE"/>
    <property type="match status" value="2"/>
</dbReference>
<feature type="transmembrane region" description="Helical" evidence="5">
    <location>
        <begin position="261"/>
        <end position="278"/>
    </location>
</feature>
<dbReference type="EMBL" id="SNTY01000003">
    <property type="protein sequence ID" value="TEU30870.1"/>
    <property type="molecule type" value="Genomic_DNA"/>
</dbReference>
<reference evidence="7 8" key="1">
    <citation type="submission" date="2019-03" db="EMBL/GenBank/DDBJ databases">
        <title>Alkanindiges illinoisensis: a potential pathogenic isolated from ascites of a gastric cancer patient with abdominal metastasis.</title>
        <authorList>
            <person name="Hu X."/>
            <person name="Yang B."/>
            <person name="Yan X."/>
            <person name="Lin L."/>
            <person name="Zhao H."/>
            <person name="Zhou F."/>
            <person name="Su B."/>
            <person name="Chen J."/>
            <person name="Rui Y."/>
            <person name="Wang Q."/>
            <person name="Zheng L."/>
        </authorList>
    </citation>
    <scope>NUCLEOTIDE SEQUENCE [LARGE SCALE GENOMIC DNA]</scope>
    <source>
        <strain evidence="7 8">NFYY 23406</strain>
    </source>
</reference>
<dbReference type="InterPro" id="IPR000620">
    <property type="entry name" value="EamA_dom"/>
</dbReference>
<dbReference type="PANTHER" id="PTHR32322:SF14">
    <property type="entry name" value="PROTEIN PAGO"/>
    <property type="match status" value="1"/>
</dbReference>
<feature type="transmembrane region" description="Helical" evidence="5">
    <location>
        <begin position="28"/>
        <end position="46"/>
    </location>
</feature>
<evidence type="ECO:0000256" key="4">
    <source>
        <dbReference type="ARBA" id="ARBA00023136"/>
    </source>
</evidence>
<feature type="transmembrane region" description="Helical" evidence="5">
    <location>
        <begin position="166"/>
        <end position="186"/>
    </location>
</feature>
<gene>
    <name evidence="7" type="ORF">E2B99_00170</name>
</gene>
<dbReference type="Proteomes" id="UP000297834">
    <property type="component" value="Unassembled WGS sequence"/>
</dbReference>
<sequence length="335" mass="36400">MLRLPADVSTTITAAQNSASRWQVGSRYILLVLIWSSTPLAVVWSVQALHPMWALTARFILAAALAYAICRVIRLPLPRHKLALQSYLAGSLSLLGAMLLTYLAAPYLASGLISLLFGFAPLVASLISFVWTKDQHLFGEQWLGMLIAVLGLGLICLSGERAFVQPIGIGLIFLAVLCYVGSMFWVKSIQANLHPLVQTTGSLVVSAIGIVLLIPLFWQHLPTHLPSTLTMMAILYSVVVASVIAMLCYFDLVQRLNPSTVALTTVLTPVLALLWGVWFNQEHIAAGVVQGVVVVLLGLILYFVREWMAGFKATRLKQGRAQKSSPALDKPSISG</sequence>
<feature type="domain" description="EamA" evidence="6">
    <location>
        <begin position="167"/>
        <end position="303"/>
    </location>
</feature>
<dbReference type="InterPro" id="IPR050638">
    <property type="entry name" value="AA-Vitamin_Transporters"/>
</dbReference>
<keyword evidence="3 5" id="KW-1133">Transmembrane helix</keyword>
<name>A0A4Y7XGG5_9GAMM</name>
<evidence type="ECO:0000256" key="2">
    <source>
        <dbReference type="ARBA" id="ARBA00022692"/>
    </source>
</evidence>
<accession>A0A4Y7XGG5</accession>
<keyword evidence="2 5" id="KW-0812">Transmembrane</keyword>
<dbReference type="GO" id="GO:0016020">
    <property type="term" value="C:membrane"/>
    <property type="evidence" value="ECO:0007669"/>
    <property type="project" value="UniProtKB-SubCell"/>
</dbReference>
<evidence type="ECO:0000259" key="6">
    <source>
        <dbReference type="Pfam" id="PF00892"/>
    </source>
</evidence>
<feature type="transmembrane region" description="Helical" evidence="5">
    <location>
        <begin position="142"/>
        <end position="160"/>
    </location>
</feature>
<dbReference type="PANTHER" id="PTHR32322">
    <property type="entry name" value="INNER MEMBRANE TRANSPORTER"/>
    <property type="match status" value="1"/>
</dbReference>
<feature type="transmembrane region" description="Helical" evidence="5">
    <location>
        <begin position="230"/>
        <end position="249"/>
    </location>
</feature>
<feature type="transmembrane region" description="Helical" evidence="5">
    <location>
        <begin position="52"/>
        <end position="70"/>
    </location>
</feature>
<evidence type="ECO:0000313" key="8">
    <source>
        <dbReference type="Proteomes" id="UP000297834"/>
    </source>
</evidence>
<protein>
    <submittedName>
        <fullName evidence="7">EamA family transporter</fullName>
    </submittedName>
</protein>
<keyword evidence="4 5" id="KW-0472">Membrane</keyword>
<feature type="transmembrane region" description="Helical" evidence="5">
    <location>
        <begin position="111"/>
        <end position="130"/>
    </location>
</feature>
<organism evidence="7 8">
    <name type="scientific">Alkanindiges illinoisensis</name>
    <dbReference type="NCBI Taxonomy" id="197183"/>
    <lineage>
        <taxon>Bacteria</taxon>
        <taxon>Pseudomonadati</taxon>
        <taxon>Pseudomonadota</taxon>
        <taxon>Gammaproteobacteria</taxon>
        <taxon>Moraxellales</taxon>
        <taxon>Moraxellaceae</taxon>
        <taxon>Alkanindiges</taxon>
    </lineage>
</organism>
<dbReference type="Pfam" id="PF00892">
    <property type="entry name" value="EamA"/>
    <property type="match status" value="2"/>
</dbReference>
<evidence type="ECO:0000256" key="3">
    <source>
        <dbReference type="ARBA" id="ARBA00022989"/>
    </source>
</evidence>
<dbReference type="AlphaFoldDB" id="A0A4Y7XGG5"/>
<feature type="transmembrane region" description="Helical" evidence="5">
    <location>
        <begin position="82"/>
        <end position="105"/>
    </location>
</feature>
<feature type="transmembrane region" description="Helical" evidence="5">
    <location>
        <begin position="198"/>
        <end position="218"/>
    </location>
</feature>
<evidence type="ECO:0000256" key="5">
    <source>
        <dbReference type="SAM" id="Phobius"/>
    </source>
</evidence>